<evidence type="ECO:0000313" key="11">
    <source>
        <dbReference type="Proteomes" id="UP000748308"/>
    </source>
</evidence>
<keyword evidence="4 5" id="KW-0472">Membrane</keyword>
<dbReference type="AlphaFoldDB" id="A0A937X709"/>
<comment type="subcellular location">
    <subcellularLocation>
        <location evidence="1">Membrane</location>
        <topology evidence="1">Multi-pass membrane protein</topology>
    </subcellularLocation>
</comment>
<protein>
    <submittedName>
        <fullName evidence="10">Nodulation protein NfeD</fullName>
    </submittedName>
</protein>
<dbReference type="GO" id="GO:0016020">
    <property type="term" value="C:membrane"/>
    <property type="evidence" value="ECO:0007669"/>
    <property type="project" value="UniProtKB-SubCell"/>
</dbReference>
<keyword evidence="3 5" id="KW-1133">Transmembrane helix</keyword>
<evidence type="ECO:0000256" key="2">
    <source>
        <dbReference type="ARBA" id="ARBA00022692"/>
    </source>
</evidence>
<dbReference type="CDD" id="cd07020">
    <property type="entry name" value="Clp_protease_NfeD_1"/>
    <property type="match status" value="1"/>
</dbReference>
<proteinExistence type="predicted"/>
<dbReference type="Gene3D" id="3.90.226.10">
    <property type="entry name" value="2-enoyl-CoA Hydratase, Chain A, domain 1"/>
    <property type="match status" value="1"/>
</dbReference>
<evidence type="ECO:0000256" key="6">
    <source>
        <dbReference type="SAM" id="SignalP"/>
    </source>
</evidence>
<evidence type="ECO:0000256" key="4">
    <source>
        <dbReference type="ARBA" id="ARBA00023136"/>
    </source>
</evidence>
<evidence type="ECO:0000259" key="7">
    <source>
        <dbReference type="Pfam" id="PF01957"/>
    </source>
</evidence>
<evidence type="ECO:0000313" key="10">
    <source>
        <dbReference type="EMBL" id="MBM3316730.1"/>
    </source>
</evidence>
<evidence type="ECO:0000256" key="5">
    <source>
        <dbReference type="SAM" id="Phobius"/>
    </source>
</evidence>
<feature type="chain" id="PRO_5037254046" evidence="6">
    <location>
        <begin position="24"/>
        <end position="459"/>
    </location>
</feature>
<feature type="signal peptide" evidence="6">
    <location>
        <begin position="1"/>
        <end position="23"/>
    </location>
</feature>
<dbReference type="Proteomes" id="UP000748308">
    <property type="component" value="Unassembled WGS sequence"/>
</dbReference>
<comment type="caution">
    <text evidence="10">The sequence shown here is derived from an EMBL/GenBank/DDBJ whole genome shotgun (WGS) entry which is preliminary data.</text>
</comment>
<dbReference type="SUPFAM" id="SSF141322">
    <property type="entry name" value="NfeD domain-like"/>
    <property type="match status" value="1"/>
</dbReference>
<feature type="transmembrane region" description="Helical" evidence="5">
    <location>
        <begin position="305"/>
        <end position="322"/>
    </location>
</feature>
<name>A0A937X709_UNCEI</name>
<evidence type="ECO:0000256" key="3">
    <source>
        <dbReference type="ARBA" id="ARBA00022989"/>
    </source>
</evidence>
<reference evidence="10" key="1">
    <citation type="submission" date="2019-03" db="EMBL/GenBank/DDBJ databases">
        <title>Lake Tanganyika Metagenome-Assembled Genomes (MAGs).</title>
        <authorList>
            <person name="Tran P."/>
        </authorList>
    </citation>
    <scope>NUCLEOTIDE SEQUENCE</scope>
    <source>
        <strain evidence="10">M_DeepCast_400m_m2_100</strain>
    </source>
</reference>
<feature type="transmembrane region" description="Helical" evidence="5">
    <location>
        <begin position="354"/>
        <end position="380"/>
    </location>
</feature>
<organism evidence="10 11">
    <name type="scientific">Eiseniibacteriota bacterium</name>
    <dbReference type="NCBI Taxonomy" id="2212470"/>
    <lineage>
        <taxon>Bacteria</taxon>
        <taxon>Candidatus Eiseniibacteriota</taxon>
    </lineage>
</organism>
<keyword evidence="2 5" id="KW-0812">Transmembrane</keyword>
<feature type="transmembrane region" description="Helical" evidence="5">
    <location>
        <begin position="282"/>
        <end position="299"/>
    </location>
</feature>
<keyword evidence="6" id="KW-0732">Signal</keyword>
<dbReference type="InterPro" id="IPR002810">
    <property type="entry name" value="NfeD-like_C"/>
</dbReference>
<dbReference type="Pfam" id="PF24961">
    <property type="entry name" value="NfeD_membrane"/>
    <property type="match status" value="1"/>
</dbReference>
<feature type="domain" description="NfeD1b N-terminal" evidence="9">
    <location>
        <begin position="45"/>
        <end position="200"/>
    </location>
</feature>
<evidence type="ECO:0000259" key="9">
    <source>
        <dbReference type="Pfam" id="PF25145"/>
    </source>
</evidence>
<dbReference type="Pfam" id="PF25145">
    <property type="entry name" value="NfeD1b_N"/>
    <property type="match status" value="1"/>
</dbReference>
<dbReference type="InterPro" id="IPR029045">
    <property type="entry name" value="ClpP/crotonase-like_dom_sf"/>
</dbReference>
<gene>
    <name evidence="10" type="ORF">FJY75_02655</name>
</gene>
<dbReference type="EMBL" id="VGIY01000036">
    <property type="protein sequence ID" value="MBM3316730.1"/>
    <property type="molecule type" value="Genomic_DNA"/>
</dbReference>
<evidence type="ECO:0000259" key="8">
    <source>
        <dbReference type="Pfam" id="PF24961"/>
    </source>
</evidence>
<dbReference type="PANTHER" id="PTHR33507">
    <property type="entry name" value="INNER MEMBRANE PROTEIN YBBJ"/>
    <property type="match status" value="1"/>
</dbReference>
<dbReference type="InterPro" id="IPR052165">
    <property type="entry name" value="Membrane_assoc_protease"/>
</dbReference>
<dbReference type="InterPro" id="IPR056738">
    <property type="entry name" value="NfeD1b_N"/>
</dbReference>
<feature type="transmembrane region" description="Helical" evidence="5">
    <location>
        <begin position="329"/>
        <end position="348"/>
    </location>
</feature>
<dbReference type="Gene3D" id="2.40.50.140">
    <property type="entry name" value="Nucleic acid-binding proteins"/>
    <property type="match status" value="1"/>
</dbReference>
<dbReference type="PANTHER" id="PTHR33507:SF4">
    <property type="entry name" value="NODULATION COMPETITIVENESS PROTEIN NFED"/>
    <property type="match status" value="1"/>
</dbReference>
<dbReference type="InterPro" id="IPR012340">
    <property type="entry name" value="NA-bd_OB-fold"/>
</dbReference>
<feature type="domain" description="NfeD-like C-terminal" evidence="7">
    <location>
        <begin position="391"/>
        <end position="446"/>
    </location>
</feature>
<sequence length="459" mass="47794">MMRATLWLLWAVAAAVWPWPAAADVRVEAPAAAPAGYAAPAVVGWVRIDDAIQPASAGFLDRALRWAEREGCGCLVVELDTPGGLDTAMRRMIKGILASPVPVVVYVSPPGSRAASAGVFLMMAAHVAAMAPGTNLGAAHPVAIGGLPGTGGAGPDTTMLAKVTNDAVAYVRSLATQRGRNADWAERAVRESVSIPSDEALELGVIDLLAVSPEALLEALEGRPVEVAGETRALRTAAARLIHKRMDLRDQILGSIANPNIAYLLLLLGALGIFFELSHPGSIFPGVVGAVALFLAFFALQMLPVRAAGIALILLAIVLFVLEIKVTSYGALAMGGVAALLFGSLMLFDSGTGVRLALGVIVPSVVVVGALFIAIVALAARAQGRRTVTGAEGLVGRIGEARTALAPEGRVFVHGELWRARSRERVAAGERVRVVRVRGLELDVEPQRVLAEGADDTGR</sequence>
<evidence type="ECO:0000256" key="1">
    <source>
        <dbReference type="ARBA" id="ARBA00004141"/>
    </source>
</evidence>
<accession>A0A937X709</accession>
<dbReference type="Pfam" id="PF01957">
    <property type="entry name" value="NfeD"/>
    <property type="match status" value="1"/>
</dbReference>
<feature type="domain" description="NfeD integral membrane" evidence="8">
    <location>
        <begin position="260"/>
        <end position="377"/>
    </location>
</feature>
<dbReference type="InterPro" id="IPR056739">
    <property type="entry name" value="NfeD_membrane"/>
</dbReference>
<feature type="transmembrane region" description="Helical" evidence="5">
    <location>
        <begin position="252"/>
        <end position="275"/>
    </location>
</feature>
<dbReference type="SUPFAM" id="SSF52096">
    <property type="entry name" value="ClpP/crotonase"/>
    <property type="match status" value="1"/>
</dbReference>